<protein>
    <recommendedName>
        <fullName evidence="2">DNA-directed RNA polymerase</fullName>
        <ecNumber evidence="2">2.7.7.6</ecNumber>
    </recommendedName>
</protein>
<feature type="domain" description="RNA polymerase Rpb1" evidence="8">
    <location>
        <begin position="115"/>
        <end position="291"/>
    </location>
</feature>
<keyword evidence="3 9" id="KW-0240">DNA-directed RNA polymerase</keyword>
<dbReference type="InterPro" id="IPR045867">
    <property type="entry name" value="DNA-dir_RpoC_beta_prime"/>
</dbReference>
<evidence type="ECO:0000256" key="4">
    <source>
        <dbReference type="ARBA" id="ARBA00022679"/>
    </source>
</evidence>
<dbReference type="PANTHER" id="PTHR19376">
    <property type="entry name" value="DNA-DIRECTED RNA POLYMERASE"/>
    <property type="match status" value="1"/>
</dbReference>
<name>A0A068W5Y8_BABMR</name>
<reference evidence="9" key="1">
    <citation type="submission" date="2014-04" db="EMBL/GenBank/DDBJ databases">
        <title>Structure and function of the apicoplast genome of the human pathogen Babesia microti.</title>
        <authorList>
            <person name="Garg A."/>
            <person name="Stein A."/>
            <person name="Zhao W."/>
            <person name="Dwivedi A."/>
            <person name="Frutos R."/>
            <person name="Cornillot E."/>
            <person name="Ben Mamoun C."/>
        </authorList>
    </citation>
    <scope>NUCLEOTIDE SEQUENCE [LARGE SCALE GENOMIC DNA]</scope>
    <source>
        <strain evidence="9">RI</strain>
    </source>
</reference>
<dbReference type="VEuPathDB" id="PiroplasmaDB:BmR1_api00550"/>
<dbReference type="OrthoDB" id="498011at2759"/>
<evidence type="ECO:0000256" key="5">
    <source>
        <dbReference type="ARBA" id="ARBA00022695"/>
    </source>
</evidence>
<dbReference type="EC" id="2.7.7.6" evidence="2"/>
<evidence type="ECO:0000256" key="6">
    <source>
        <dbReference type="ARBA" id="ARBA00023163"/>
    </source>
</evidence>
<organism evidence="9 10">
    <name type="scientific">Babesia microti (strain RI)</name>
    <dbReference type="NCBI Taxonomy" id="1133968"/>
    <lineage>
        <taxon>Eukaryota</taxon>
        <taxon>Sar</taxon>
        <taxon>Alveolata</taxon>
        <taxon>Apicomplexa</taxon>
        <taxon>Aconoidasida</taxon>
        <taxon>Piroplasmida</taxon>
        <taxon>Babesiidae</taxon>
        <taxon>Babesia</taxon>
    </lineage>
</organism>
<dbReference type="InterPro" id="IPR007081">
    <property type="entry name" value="RNA_pol_Rpb1_5"/>
</dbReference>
<gene>
    <name evidence="9" type="primary">rpoC2.1</name>
</gene>
<keyword evidence="9" id="KW-0934">Plastid</keyword>
<evidence type="ECO:0000256" key="1">
    <source>
        <dbReference type="ARBA" id="ARBA00004026"/>
    </source>
</evidence>
<dbReference type="RefSeq" id="YP_009363183.1">
    <property type="nucleotide sequence ID" value="NC_034636.1"/>
</dbReference>
<dbReference type="GO" id="GO:0006351">
    <property type="term" value="P:DNA-templated transcription"/>
    <property type="evidence" value="ECO:0007669"/>
    <property type="project" value="InterPro"/>
</dbReference>
<evidence type="ECO:0000256" key="3">
    <source>
        <dbReference type="ARBA" id="ARBA00022478"/>
    </source>
</evidence>
<dbReference type="AlphaFoldDB" id="A0A068W5Y8"/>
<sequence>MMIIYKNLEKNLQELMLLGFEYSTYSSLCFSLKDYLNILPNKITKYLNYYNNKSNKYLKILLNNFSYNKFYNILLLLYIFKIKLKKSQFIQISQYKGIIDKNIKSTLLHTNLLKGLNIQHYIYSCFSARNSILSTGLITADIGYLMKKLIECLRSLYIKELSCNNYFNLKYNKILNYNNKKYNIKQIYKIFLCNSLKNICSKCLLIKSKINNIIGYNKGILSSQAICEPRLQSALRTFHIGCLKTNINITSININLNKYFFNYNKNIKNKLFINNKYISIIFNKKYNNNKLIFNYNYYNLIYNNNIINYKNIYNQYYNNNKNNIKYNNIIKKLYSLL</sequence>
<dbReference type="EMBL" id="LK028575">
    <property type="protein sequence ID" value="CDR32614.1"/>
    <property type="molecule type" value="Genomic_DNA"/>
</dbReference>
<keyword evidence="4" id="KW-0808">Transferase</keyword>
<keyword evidence="9" id="KW-0933">Apicoplast</keyword>
<dbReference type="Pfam" id="PF04998">
    <property type="entry name" value="RNA_pol_Rpb1_5"/>
    <property type="match status" value="1"/>
</dbReference>
<dbReference type="GO" id="GO:0000428">
    <property type="term" value="C:DNA-directed RNA polymerase complex"/>
    <property type="evidence" value="ECO:0007669"/>
    <property type="project" value="UniProtKB-KW"/>
</dbReference>
<dbReference type="Gene3D" id="6.10.250.2940">
    <property type="match status" value="1"/>
</dbReference>
<evidence type="ECO:0000313" key="10">
    <source>
        <dbReference type="Proteomes" id="UP000002899"/>
    </source>
</evidence>
<dbReference type="PANTHER" id="PTHR19376:SF54">
    <property type="entry name" value="DNA-DIRECTED RNA POLYMERASE SUBUNIT BETA"/>
    <property type="match status" value="1"/>
</dbReference>
<evidence type="ECO:0000256" key="2">
    <source>
        <dbReference type="ARBA" id="ARBA00012418"/>
    </source>
</evidence>
<keyword evidence="10" id="KW-1185">Reference proteome</keyword>
<dbReference type="GO" id="GO:0003899">
    <property type="term" value="F:DNA-directed RNA polymerase activity"/>
    <property type="evidence" value="ECO:0007669"/>
    <property type="project" value="UniProtKB-EC"/>
</dbReference>
<keyword evidence="5" id="KW-0548">Nucleotidyltransferase</keyword>
<dbReference type="SUPFAM" id="SSF64484">
    <property type="entry name" value="beta and beta-prime subunits of DNA dependent RNA-polymerase"/>
    <property type="match status" value="1"/>
</dbReference>
<geneLocation type="apicoplast" evidence="9"/>
<keyword evidence="6" id="KW-0804">Transcription</keyword>
<proteinExistence type="predicted"/>
<dbReference type="Proteomes" id="UP000002899">
    <property type="component" value="Apicoplast Pltd"/>
</dbReference>
<evidence type="ECO:0000256" key="7">
    <source>
        <dbReference type="ARBA" id="ARBA00048552"/>
    </source>
</evidence>
<evidence type="ECO:0000313" key="9">
    <source>
        <dbReference type="EMBL" id="CDR32614.1"/>
    </source>
</evidence>
<dbReference type="GO" id="GO:0003677">
    <property type="term" value="F:DNA binding"/>
    <property type="evidence" value="ECO:0007669"/>
    <property type="project" value="InterPro"/>
</dbReference>
<evidence type="ECO:0000259" key="8">
    <source>
        <dbReference type="Pfam" id="PF04998"/>
    </source>
</evidence>
<comment type="catalytic activity">
    <reaction evidence="7">
        <text>RNA(n) + a ribonucleoside 5'-triphosphate = RNA(n+1) + diphosphate</text>
        <dbReference type="Rhea" id="RHEA:21248"/>
        <dbReference type="Rhea" id="RHEA-COMP:14527"/>
        <dbReference type="Rhea" id="RHEA-COMP:17342"/>
        <dbReference type="ChEBI" id="CHEBI:33019"/>
        <dbReference type="ChEBI" id="CHEBI:61557"/>
        <dbReference type="ChEBI" id="CHEBI:140395"/>
        <dbReference type="EC" id="2.7.7.6"/>
    </reaction>
</comment>
<dbReference type="GeneID" id="32877944"/>
<comment type="function">
    <text evidence="1">DNA-dependent RNA polymerase catalyzes the transcription of DNA into RNA using the four ribonucleoside triphosphates as substrates.</text>
</comment>
<dbReference type="KEGG" id="bmic:B661_pgp03"/>
<accession>A0A068W5Y8</accession>